<accession>A0A917ZWX9</accession>
<reference evidence="1" key="1">
    <citation type="journal article" date="2014" name="Int. J. Syst. Evol. Microbiol.">
        <title>Complete genome sequence of Corynebacterium casei LMG S-19264T (=DSM 44701T), isolated from a smear-ripened cheese.</title>
        <authorList>
            <consortium name="US DOE Joint Genome Institute (JGI-PGF)"/>
            <person name="Walter F."/>
            <person name="Albersmeier A."/>
            <person name="Kalinowski J."/>
            <person name="Ruckert C."/>
        </authorList>
    </citation>
    <scope>NUCLEOTIDE SEQUENCE</scope>
    <source>
        <strain evidence="1">CGMCC 4.7201</strain>
    </source>
</reference>
<protein>
    <submittedName>
        <fullName evidence="1">Uncharacterized protein</fullName>
    </submittedName>
</protein>
<evidence type="ECO:0000313" key="2">
    <source>
        <dbReference type="Proteomes" id="UP000641932"/>
    </source>
</evidence>
<evidence type="ECO:0000313" key="1">
    <source>
        <dbReference type="EMBL" id="GGO99766.1"/>
    </source>
</evidence>
<proteinExistence type="predicted"/>
<dbReference type="AlphaFoldDB" id="A0A917ZWX9"/>
<sequence length="61" mass="7558">MDIRQVDKQEEVDFSVAKQNYEEERRARVDLTWTSVEGESFSRLYKEKSRQSRREFRRTDR</sequence>
<dbReference type="EMBL" id="BMMS01000048">
    <property type="protein sequence ID" value="GGO99766.1"/>
    <property type="molecule type" value="Genomic_DNA"/>
</dbReference>
<keyword evidence="2" id="KW-1185">Reference proteome</keyword>
<reference evidence="1" key="2">
    <citation type="submission" date="2020-09" db="EMBL/GenBank/DDBJ databases">
        <authorList>
            <person name="Sun Q."/>
            <person name="Zhou Y."/>
        </authorList>
    </citation>
    <scope>NUCLEOTIDE SEQUENCE</scope>
    <source>
        <strain evidence="1">CGMCC 4.7201</strain>
    </source>
</reference>
<gene>
    <name evidence="1" type="ORF">GCM10012280_66960</name>
</gene>
<organism evidence="1 2">
    <name type="scientific">Wenjunlia tyrosinilytica</name>
    <dbReference type="NCBI Taxonomy" id="1544741"/>
    <lineage>
        <taxon>Bacteria</taxon>
        <taxon>Bacillati</taxon>
        <taxon>Actinomycetota</taxon>
        <taxon>Actinomycetes</taxon>
        <taxon>Kitasatosporales</taxon>
        <taxon>Streptomycetaceae</taxon>
        <taxon>Wenjunlia</taxon>
    </lineage>
</organism>
<comment type="caution">
    <text evidence="1">The sequence shown here is derived from an EMBL/GenBank/DDBJ whole genome shotgun (WGS) entry which is preliminary data.</text>
</comment>
<dbReference type="Proteomes" id="UP000641932">
    <property type="component" value="Unassembled WGS sequence"/>
</dbReference>
<name>A0A917ZWX9_9ACTN</name>